<feature type="domain" description="C2H2-type" evidence="13">
    <location>
        <begin position="634"/>
        <end position="661"/>
    </location>
</feature>
<dbReference type="GO" id="GO:0000785">
    <property type="term" value="C:chromatin"/>
    <property type="evidence" value="ECO:0007669"/>
    <property type="project" value="UniProtKB-ARBA"/>
</dbReference>
<feature type="domain" description="C2H2-type" evidence="13">
    <location>
        <begin position="662"/>
        <end position="689"/>
    </location>
</feature>
<dbReference type="SUPFAM" id="SSF57716">
    <property type="entry name" value="Glucocorticoid receptor-like (DNA-binding domain)"/>
    <property type="match status" value="1"/>
</dbReference>
<dbReference type="GO" id="GO:0003682">
    <property type="term" value="F:chromatin binding"/>
    <property type="evidence" value="ECO:0007669"/>
    <property type="project" value="UniProtKB-ARBA"/>
</dbReference>
<evidence type="ECO:0000256" key="6">
    <source>
        <dbReference type="ARBA" id="ARBA00023015"/>
    </source>
</evidence>
<reference evidence="15" key="2">
    <citation type="submission" date="2022-10" db="EMBL/GenBank/DDBJ databases">
        <authorList>
            <consortium name="ENA_rothamsted_submissions"/>
            <consortium name="culmorum"/>
            <person name="King R."/>
        </authorList>
    </citation>
    <scope>NUCLEOTIDE SEQUENCE</scope>
</reference>
<evidence type="ECO:0000256" key="11">
    <source>
        <dbReference type="PROSITE-ProRule" id="PRU01263"/>
    </source>
</evidence>
<feature type="compositionally biased region" description="Basic and acidic residues" evidence="12">
    <location>
        <begin position="420"/>
        <end position="433"/>
    </location>
</feature>
<dbReference type="PROSITE" id="PS00028">
    <property type="entry name" value="ZINC_FINGER_C2H2_1"/>
    <property type="match status" value="10"/>
</dbReference>
<evidence type="ECO:0000256" key="7">
    <source>
        <dbReference type="ARBA" id="ARBA00023125"/>
    </source>
</evidence>
<dbReference type="GO" id="GO:0000981">
    <property type="term" value="F:DNA-binding transcription factor activity, RNA polymerase II-specific"/>
    <property type="evidence" value="ECO:0007669"/>
    <property type="project" value="TreeGrafter"/>
</dbReference>
<evidence type="ECO:0000256" key="1">
    <source>
        <dbReference type="ARBA" id="ARBA00004123"/>
    </source>
</evidence>
<feature type="binding site" evidence="11">
    <location>
        <position position="13"/>
    </location>
    <ligand>
        <name>Zn(2+)</name>
        <dbReference type="ChEBI" id="CHEBI:29105"/>
    </ligand>
</feature>
<accession>A0A9N9SFT5</accession>
<evidence type="ECO:0000256" key="10">
    <source>
        <dbReference type="PROSITE-ProRule" id="PRU00042"/>
    </source>
</evidence>
<feature type="compositionally biased region" description="Basic and acidic residues" evidence="12">
    <location>
        <begin position="454"/>
        <end position="463"/>
    </location>
</feature>
<keyword evidence="9" id="KW-0539">Nucleus</keyword>
<dbReference type="SMART" id="SM00868">
    <property type="entry name" value="zf-AD"/>
    <property type="match status" value="1"/>
</dbReference>
<evidence type="ECO:0000259" key="14">
    <source>
        <dbReference type="PROSITE" id="PS51915"/>
    </source>
</evidence>
<feature type="domain" description="C2H2-type" evidence="13">
    <location>
        <begin position="690"/>
        <end position="717"/>
    </location>
</feature>
<dbReference type="FunFam" id="3.30.160.60:FF:000646">
    <property type="entry name" value="Myeloid zinc finger 1"/>
    <property type="match status" value="1"/>
</dbReference>
<evidence type="ECO:0000256" key="2">
    <source>
        <dbReference type="ARBA" id="ARBA00022723"/>
    </source>
</evidence>
<dbReference type="GO" id="GO:0040029">
    <property type="term" value="P:epigenetic regulation of gene expression"/>
    <property type="evidence" value="ECO:0007669"/>
    <property type="project" value="UniProtKB-ARBA"/>
</dbReference>
<dbReference type="GO" id="GO:0005634">
    <property type="term" value="C:nucleus"/>
    <property type="evidence" value="ECO:0007669"/>
    <property type="project" value="UniProtKB-SubCell"/>
</dbReference>
<name>A0A9N9SFT5_PHACE</name>
<feature type="domain" description="C2H2-type" evidence="13">
    <location>
        <begin position="326"/>
        <end position="348"/>
    </location>
</feature>
<evidence type="ECO:0000256" key="4">
    <source>
        <dbReference type="ARBA" id="ARBA00022771"/>
    </source>
</evidence>
<dbReference type="SUPFAM" id="SSF57667">
    <property type="entry name" value="beta-beta-alpha zinc fingers"/>
    <property type="match status" value="7"/>
</dbReference>
<dbReference type="GO" id="GO:0008270">
    <property type="term" value="F:zinc ion binding"/>
    <property type="evidence" value="ECO:0007669"/>
    <property type="project" value="UniProtKB-UniRule"/>
</dbReference>
<dbReference type="FunFam" id="3.30.160.60:FF:002880">
    <property type="entry name" value="Zinc finger imprinted 3"/>
    <property type="match status" value="1"/>
</dbReference>
<feature type="binding site" evidence="11">
    <location>
        <position position="61"/>
    </location>
    <ligand>
        <name>Zn(2+)</name>
        <dbReference type="ChEBI" id="CHEBI:29105"/>
    </ligand>
</feature>
<keyword evidence="7" id="KW-0238">DNA-binding</keyword>
<feature type="domain" description="C2H2-type" evidence="13">
    <location>
        <begin position="606"/>
        <end position="633"/>
    </location>
</feature>
<dbReference type="FunFam" id="3.30.160.60:FF:001498">
    <property type="entry name" value="Zinc finger protein 404"/>
    <property type="match status" value="1"/>
</dbReference>
<dbReference type="AlphaFoldDB" id="A0A9N9SFT5"/>
<keyword evidence="3" id="KW-0677">Repeat</keyword>
<dbReference type="FunFam" id="3.30.160.60:FF:000446">
    <property type="entry name" value="Zinc finger protein"/>
    <property type="match status" value="1"/>
</dbReference>
<dbReference type="EMBL" id="OU896711">
    <property type="protein sequence ID" value="CAG9821543.1"/>
    <property type="molecule type" value="Genomic_DNA"/>
</dbReference>
<dbReference type="Pfam" id="PF00096">
    <property type="entry name" value="zf-C2H2"/>
    <property type="match status" value="5"/>
</dbReference>
<dbReference type="Pfam" id="PF13912">
    <property type="entry name" value="zf-C2H2_6"/>
    <property type="match status" value="1"/>
</dbReference>
<dbReference type="OrthoDB" id="1095242at2759"/>
<keyword evidence="5 11" id="KW-0862">Zinc</keyword>
<evidence type="ECO:0000256" key="3">
    <source>
        <dbReference type="ARBA" id="ARBA00022737"/>
    </source>
</evidence>
<feature type="binding site" evidence="11">
    <location>
        <position position="10"/>
    </location>
    <ligand>
        <name>Zn(2+)</name>
        <dbReference type="ChEBI" id="CHEBI:29105"/>
    </ligand>
</feature>
<dbReference type="InterPro" id="IPR012934">
    <property type="entry name" value="Znf_AD"/>
</dbReference>
<dbReference type="FunFam" id="3.30.160.60:FF:000690">
    <property type="entry name" value="Zinc finger protein 354C"/>
    <property type="match status" value="2"/>
</dbReference>
<dbReference type="GO" id="GO:0000977">
    <property type="term" value="F:RNA polymerase II transcription regulatory region sequence-specific DNA binding"/>
    <property type="evidence" value="ECO:0007669"/>
    <property type="project" value="TreeGrafter"/>
</dbReference>
<keyword evidence="16" id="KW-1185">Reference proteome</keyword>
<feature type="domain" description="ZAD" evidence="14">
    <location>
        <begin position="8"/>
        <end position="85"/>
    </location>
</feature>
<dbReference type="PANTHER" id="PTHR24379:SF127">
    <property type="entry name" value="BLOODY FINGERS-RELATED"/>
    <property type="match status" value="1"/>
</dbReference>
<feature type="domain" description="C2H2-type" evidence="13">
    <location>
        <begin position="520"/>
        <end position="547"/>
    </location>
</feature>
<feature type="binding site" evidence="11">
    <location>
        <position position="58"/>
    </location>
    <ligand>
        <name>Zn(2+)</name>
        <dbReference type="ChEBI" id="CHEBI:29105"/>
    </ligand>
</feature>
<dbReference type="Gene3D" id="3.30.160.60">
    <property type="entry name" value="Classic Zinc Finger"/>
    <property type="match status" value="10"/>
</dbReference>
<feature type="region of interest" description="Disordered" evidence="12">
    <location>
        <begin position="391"/>
        <end position="463"/>
    </location>
</feature>
<keyword evidence="6" id="KW-0805">Transcription regulation</keyword>
<keyword evidence="2 11" id="KW-0479">Metal-binding</keyword>
<feature type="domain" description="C2H2-type" evidence="13">
    <location>
        <begin position="464"/>
        <end position="491"/>
    </location>
</feature>
<dbReference type="Pfam" id="PF07776">
    <property type="entry name" value="zf-AD"/>
    <property type="match status" value="1"/>
</dbReference>
<dbReference type="Proteomes" id="UP001153737">
    <property type="component" value="Chromosome 5"/>
</dbReference>
<evidence type="ECO:0000256" key="9">
    <source>
        <dbReference type="ARBA" id="ARBA00023242"/>
    </source>
</evidence>
<evidence type="ECO:0000313" key="16">
    <source>
        <dbReference type="Proteomes" id="UP001153737"/>
    </source>
</evidence>
<protein>
    <submittedName>
        <fullName evidence="15">Uncharacterized protein</fullName>
    </submittedName>
</protein>
<evidence type="ECO:0000256" key="5">
    <source>
        <dbReference type="ARBA" id="ARBA00022833"/>
    </source>
</evidence>
<dbReference type="InterPro" id="IPR013087">
    <property type="entry name" value="Znf_C2H2_type"/>
</dbReference>
<feature type="domain" description="C2H2-type" evidence="13">
    <location>
        <begin position="576"/>
        <end position="603"/>
    </location>
</feature>
<evidence type="ECO:0000256" key="8">
    <source>
        <dbReference type="ARBA" id="ARBA00023163"/>
    </source>
</evidence>
<dbReference type="FunFam" id="3.30.160.60:FF:000512">
    <property type="entry name" value="zinc finger protein 197 isoform X1"/>
    <property type="match status" value="1"/>
</dbReference>
<evidence type="ECO:0000313" key="15">
    <source>
        <dbReference type="EMBL" id="CAG9821543.1"/>
    </source>
</evidence>
<dbReference type="PROSITE" id="PS51915">
    <property type="entry name" value="ZAD"/>
    <property type="match status" value="1"/>
</dbReference>
<dbReference type="SMART" id="SM00355">
    <property type="entry name" value="ZnF_C2H2"/>
    <property type="match status" value="12"/>
</dbReference>
<reference evidence="15" key="1">
    <citation type="submission" date="2022-01" db="EMBL/GenBank/DDBJ databases">
        <authorList>
            <person name="King R."/>
        </authorList>
    </citation>
    <scope>NUCLEOTIDE SEQUENCE</scope>
</reference>
<sequence length="743" mass="84337">MENSKYEDLCRLCATKTTMVLAINIFEHEGTIRQISKKIETCLPININQTDELPKMICENCLYKLELFCDFRERSVRTEKLLLELYKELSSSLLSDTQHTCLVPMDGNGLIIVPHQLLTNHNVSDLDLGPLDGRMIVQQEIIHLNSHSLDIMNSHSLSSQDYSNQSVLTQDSAVINSSGQSMEDSKFSDNLGLIQHQLLSEQFKLQHEYQIGIQNANEVSLANGVDTQDSDQSYSITKNLDHEGICSIEYEESKLVDNNTIDAYKHEDSNSGHSLHVDDHISNISPHDSVEAEKIYSLDSDSRQFYDLDSSNSESLLILSSNKNWFYCNMCGKSYEDKTMFEAHYNIHFHKCSLCLAVFTSEDVFLEHRTVCVEDSKLLNTEFSTAEMLIQKNPDPKLSNDDSDSEGDPNASEANRTQRKAPEPVDFDAKAPESLDLDPSTPEGAVERDEDSEDGPKQRKFSPKECKECGKTYKTNYKLTEHMRKHTGEKPYKCKSCEKAFRSKIGLAQHEAKHTGQYEFSCPTCGKGFQCKSYLIGHQRVHSNLKPYPCTTCGQNFKTKQSLLDHTNRHLGVKPYICDVCGRGFITKGVCRAHKKTHTGFDNRKYSCKICEKLFVSKSYLRTHLRIHTGEKPYMCEVCGKGFLTGVDLKIHSTMHTGEKSFVCEMCGKAFARQVALRCHRRSHTGERPYSCDLCGQTFTQFTPMAIHKRLHTGERPYACETCGKAFVSRSTMMSHAKKHHVR</sequence>
<dbReference type="PROSITE" id="PS50157">
    <property type="entry name" value="ZINC_FINGER_C2H2_2"/>
    <property type="match status" value="11"/>
</dbReference>
<keyword evidence="4 10" id="KW-0863">Zinc-finger</keyword>
<feature type="domain" description="C2H2-type" evidence="13">
    <location>
        <begin position="718"/>
        <end position="743"/>
    </location>
</feature>
<dbReference type="Gene3D" id="3.40.1800.20">
    <property type="match status" value="1"/>
</dbReference>
<feature type="domain" description="C2H2-type" evidence="13">
    <location>
        <begin position="492"/>
        <end position="519"/>
    </location>
</feature>
<comment type="subcellular location">
    <subcellularLocation>
        <location evidence="1">Nucleus</location>
    </subcellularLocation>
</comment>
<dbReference type="InterPro" id="IPR036236">
    <property type="entry name" value="Znf_C2H2_sf"/>
</dbReference>
<dbReference type="FunFam" id="3.30.160.60:FF:001840">
    <property type="entry name" value="Paternally-expressed gene 3 protein"/>
    <property type="match status" value="1"/>
</dbReference>
<dbReference type="FunFam" id="3.30.160.60:FF:000534">
    <property type="entry name" value="zinc finger protein 674"/>
    <property type="match status" value="1"/>
</dbReference>
<organism evidence="15 16">
    <name type="scientific">Phaedon cochleariae</name>
    <name type="common">Mustard beetle</name>
    <dbReference type="NCBI Taxonomy" id="80249"/>
    <lineage>
        <taxon>Eukaryota</taxon>
        <taxon>Metazoa</taxon>
        <taxon>Ecdysozoa</taxon>
        <taxon>Arthropoda</taxon>
        <taxon>Hexapoda</taxon>
        <taxon>Insecta</taxon>
        <taxon>Pterygota</taxon>
        <taxon>Neoptera</taxon>
        <taxon>Endopterygota</taxon>
        <taxon>Coleoptera</taxon>
        <taxon>Polyphaga</taxon>
        <taxon>Cucujiformia</taxon>
        <taxon>Chrysomeloidea</taxon>
        <taxon>Chrysomelidae</taxon>
        <taxon>Chrysomelinae</taxon>
        <taxon>Chrysomelini</taxon>
        <taxon>Phaedon</taxon>
    </lineage>
</organism>
<dbReference type="PANTHER" id="PTHR24379">
    <property type="entry name" value="KRAB AND ZINC FINGER DOMAIN-CONTAINING"/>
    <property type="match status" value="1"/>
</dbReference>
<keyword evidence="8" id="KW-0804">Transcription</keyword>
<dbReference type="FunFam" id="3.30.160.60:FF:000100">
    <property type="entry name" value="Zinc finger 45-like"/>
    <property type="match status" value="1"/>
</dbReference>
<evidence type="ECO:0000256" key="12">
    <source>
        <dbReference type="SAM" id="MobiDB-lite"/>
    </source>
</evidence>
<proteinExistence type="predicted"/>
<gene>
    <name evidence="15" type="ORF">PHAECO_LOCUS9713</name>
</gene>
<feature type="domain" description="C2H2-type" evidence="13">
    <location>
        <begin position="548"/>
        <end position="575"/>
    </location>
</feature>
<evidence type="ECO:0000259" key="13">
    <source>
        <dbReference type="PROSITE" id="PS50157"/>
    </source>
</evidence>